<dbReference type="EMBL" id="CP110343">
    <property type="protein sequence ID" value="WPX97731.1"/>
    <property type="molecule type" value="Genomic_DNA"/>
</dbReference>
<name>A0ABZ0UNN3_9RICK</name>
<protein>
    <submittedName>
        <fullName evidence="1">Uncharacterized protein</fullName>
    </submittedName>
</protein>
<accession>A0ABZ0UNN3</accession>
<keyword evidence="2" id="KW-1185">Reference proteome</keyword>
<dbReference type="PANTHER" id="PTHR34180:SF1">
    <property type="entry name" value="BETA-ALANYL-DOPAMINE_CARCININE HYDROLASE"/>
    <property type="match status" value="1"/>
</dbReference>
<evidence type="ECO:0000313" key="1">
    <source>
        <dbReference type="EMBL" id="WPX97731.1"/>
    </source>
</evidence>
<dbReference type="RefSeq" id="WP_323722382.1">
    <property type="nucleotide sequence ID" value="NZ_CP110343.1"/>
</dbReference>
<dbReference type="InterPro" id="IPR047801">
    <property type="entry name" value="Peptidase_C45"/>
</dbReference>
<dbReference type="Gene3D" id="3.60.60.10">
    <property type="entry name" value="Penicillin V Acylase, Chain A"/>
    <property type="match status" value="1"/>
</dbReference>
<dbReference type="PANTHER" id="PTHR34180">
    <property type="entry name" value="PEPTIDASE C45"/>
    <property type="match status" value="1"/>
</dbReference>
<organism evidence="1 2">
    <name type="scientific">Candidatus Fokinia crypta</name>
    <dbReference type="NCBI Taxonomy" id="1920990"/>
    <lineage>
        <taxon>Bacteria</taxon>
        <taxon>Pseudomonadati</taxon>
        <taxon>Pseudomonadota</taxon>
        <taxon>Alphaproteobacteria</taxon>
        <taxon>Rickettsiales</taxon>
        <taxon>Candidatus Midichloriaceae</taxon>
        <taxon>Candidatus Fokinia</taxon>
    </lineage>
</organism>
<reference evidence="1" key="1">
    <citation type="submission" date="2022-10" db="EMBL/GenBank/DDBJ databases">
        <title>Host association and intracellularity evolved multiple times independently in the Rickettsiales.</title>
        <authorList>
            <person name="Castelli M."/>
            <person name="Nardi T."/>
            <person name="Gammuto L."/>
            <person name="Bellinzona G."/>
            <person name="Sabaneyeva E."/>
            <person name="Potekhin A."/>
            <person name="Serra V."/>
            <person name="Petroni G."/>
            <person name="Sassera D."/>
        </authorList>
    </citation>
    <scope>NUCLEOTIDE SEQUENCE [LARGE SCALE GENOMIC DNA]</scope>
    <source>
        <strain evidence="1">US_Bl 11III1</strain>
    </source>
</reference>
<evidence type="ECO:0000313" key="2">
    <source>
        <dbReference type="Proteomes" id="UP001325140"/>
    </source>
</evidence>
<dbReference type="Gene3D" id="1.10.10.2120">
    <property type="match status" value="1"/>
</dbReference>
<gene>
    <name evidence="1" type="ORF">Fokcrypt_00246</name>
</gene>
<dbReference type="NCBIfam" id="NF040521">
    <property type="entry name" value="C45_proenzyme"/>
    <property type="match status" value="1"/>
</dbReference>
<dbReference type="Proteomes" id="UP001325140">
    <property type="component" value="Chromosome"/>
</dbReference>
<dbReference type="InterPro" id="IPR047794">
    <property type="entry name" value="C45_proenzyme-like"/>
</dbReference>
<proteinExistence type="predicted"/>
<sequence length="361" mass="41151">MSKVKRIILKGTKYEMGFKYGVTLETELRLSLDILKEFFVNKYQIQIDTLLSKTDAFYRRYPSAYQDFIKGIADGSTLTLDEVKILNGMETLNSLIVNRSEVSACAFISIPPFKTKSSTIIGRNYDFHEPFSKIAKYLTVTVLHEENMIPTAFIAMPGQIYCPSCINQKSLFVEFNNGSPSGGKAVNQNSESLLIKLLNTLQNSGSLSELDTKLKKLDSDYSLIVNVASKERVQSYEYSSYSGMKTFTPDEDSVYVSTNFYLNETWESITPSDENTWLGVSRRDNLLNLAQNVISVSDVMNMMDKKISDGGGMWNLTIYQMVYDTGANDLYLKRTLEDEKWEHISMNDMFLDVVFYHQEEL</sequence>